<dbReference type="EMBL" id="CM023488">
    <property type="protein sequence ID" value="KAH6924703.1"/>
    <property type="molecule type" value="Genomic_DNA"/>
</dbReference>
<proteinExistence type="predicted"/>
<sequence>MSESDLDALCAVLAEMSLEVVQSLNYTDLWWLPPMASMTREQAVDSIRATLEDIAIFSDRVFCIAWIYCWLSERGVITTWRPYRLGETGAVWTTDNFILHWRLALALDYPGGHIRYTKVESAGSIYACIMATDPGPRTAGHDVFCLLLHRWQPRERRLFGGNRCRIRQWYENLHGTCISCKTSPAIIKLVSGTADQRNPGAISLNLARSIPRKELSSVMKRERTNEVKDSRDNGVSTPHCYGENLEPGYHPEHPGLKHIR</sequence>
<reference evidence="1" key="1">
    <citation type="submission" date="2020-05" db="EMBL/GenBank/DDBJ databases">
        <title>Large-scale comparative analyses of tick genomes elucidate their genetic diversity and vector capacities.</title>
        <authorList>
            <person name="Jia N."/>
            <person name="Wang J."/>
            <person name="Shi W."/>
            <person name="Du L."/>
            <person name="Sun Y."/>
            <person name="Zhan W."/>
            <person name="Jiang J."/>
            <person name="Wang Q."/>
            <person name="Zhang B."/>
            <person name="Ji P."/>
            <person name="Sakyi L.B."/>
            <person name="Cui X."/>
            <person name="Yuan T."/>
            <person name="Jiang B."/>
            <person name="Yang W."/>
            <person name="Lam T.T.-Y."/>
            <person name="Chang Q."/>
            <person name="Ding S."/>
            <person name="Wang X."/>
            <person name="Zhu J."/>
            <person name="Ruan X."/>
            <person name="Zhao L."/>
            <person name="Wei J."/>
            <person name="Que T."/>
            <person name="Du C."/>
            <person name="Cheng J."/>
            <person name="Dai P."/>
            <person name="Han X."/>
            <person name="Huang E."/>
            <person name="Gao Y."/>
            <person name="Liu J."/>
            <person name="Shao H."/>
            <person name="Ye R."/>
            <person name="Li L."/>
            <person name="Wei W."/>
            <person name="Wang X."/>
            <person name="Wang C."/>
            <person name="Yang T."/>
            <person name="Huo Q."/>
            <person name="Li W."/>
            <person name="Guo W."/>
            <person name="Chen H."/>
            <person name="Zhou L."/>
            <person name="Ni X."/>
            <person name="Tian J."/>
            <person name="Zhou Y."/>
            <person name="Sheng Y."/>
            <person name="Liu T."/>
            <person name="Pan Y."/>
            <person name="Xia L."/>
            <person name="Li J."/>
            <person name="Zhao F."/>
            <person name="Cao W."/>
        </authorList>
    </citation>
    <scope>NUCLEOTIDE SEQUENCE</scope>
    <source>
        <strain evidence="1">Hyas-2018</strain>
    </source>
</reference>
<organism evidence="1 2">
    <name type="scientific">Hyalomma asiaticum</name>
    <name type="common">Tick</name>
    <dbReference type="NCBI Taxonomy" id="266040"/>
    <lineage>
        <taxon>Eukaryota</taxon>
        <taxon>Metazoa</taxon>
        <taxon>Ecdysozoa</taxon>
        <taxon>Arthropoda</taxon>
        <taxon>Chelicerata</taxon>
        <taxon>Arachnida</taxon>
        <taxon>Acari</taxon>
        <taxon>Parasitiformes</taxon>
        <taxon>Ixodida</taxon>
        <taxon>Ixodoidea</taxon>
        <taxon>Ixodidae</taxon>
        <taxon>Hyalomminae</taxon>
        <taxon>Hyalomma</taxon>
    </lineage>
</organism>
<protein>
    <submittedName>
        <fullName evidence="1">Uncharacterized protein</fullName>
    </submittedName>
</protein>
<keyword evidence="2" id="KW-1185">Reference proteome</keyword>
<comment type="caution">
    <text evidence="1">The sequence shown here is derived from an EMBL/GenBank/DDBJ whole genome shotgun (WGS) entry which is preliminary data.</text>
</comment>
<gene>
    <name evidence="1" type="ORF">HPB50_022192</name>
</gene>
<accession>A0ACB7RPZ7</accession>
<dbReference type="Proteomes" id="UP000821845">
    <property type="component" value="Chromosome 8"/>
</dbReference>
<name>A0ACB7RPZ7_HYAAI</name>
<evidence type="ECO:0000313" key="1">
    <source>
        <dbReference type="EMBL" id="KAH6924703.1"/>
    </source>
</evidence>
<evidence type="ECO:0000313" key="2">
    <source>
        <dbReference type="Proteomes" id="UP000821845"/>
    </source>
</evidence>